<keyword evidence="3" id="KW-0949">S-adenosyl-L-methionine</keyword>
<dbReference type="Gene3D" id="1.10.287.1350">
    <property type="match status" value="1"/>
</dbReference>
<dbReference type="PANTHER" id="PTHR43712:SF2">
    <property type="entry name" value="O-METHYLTRANSFERASE CICE"/>
    <property type="match status" value="1"/>
</dbReference>
<evidence type="ECO:0000256" key="3">
    <source>
        <dbReference type="ARBA" id="ARBA00022691"/>
    </source>
</evidence>
<dbReference type="InterPro" id="IPR016461">
    <property type="entry name" value="COMT-like"/>
</dbReference>
<sequence>MTPPPQLPPSVRVLQLATASWMAAAVSAAAELGIADALAGGPRTSDEIADAVDAHPPTLYRLLRAGTDVGLFEERAGRVFALTEVGEALRSDSPTSMRNFARWVGLTADRATWAGLADSVRTGAPAFERMHGQDVWDFMRDHTDVSGVFNDAMTEASRQLIAPVVDAFDFGDIGTLVDVAGGRGALLSAVLKANPKTRGVLYDQPEVVSEARQNFARSGVADRVEIIGGDFFSSVPPAGDAYLLSNVLHDWDDESSLKILANCRAALGDGGRVLLVEAVMTDGARPNPTVSLMDLNMLVLCGGQQRTEAEFADLFDRAGLRLTRIVGAGLHSVVEAVRA</sequence>
<dbReference type="PROSITE" id="PS51683">
    <property type="entry name" value="SAM_OMT_II"/>
    <property type="match status" value="1"/>
</dbReference>
<dbReference type="CDD" id="cd02440">
    <property type="entry name" value="AdoMet_MTases"/>
    <property type="match status" value="1"/>
</dbReference>
<dbReference type="PIRSF" id="PIRSF005739">
    <property type="entry name" value="O-mtase"/>
    <property type="match status" value="1"/>
</dbReference>
<keyword evidence="2 8" id="KW-0808">Transferase</keyword>
<feature type="signal peptide" evidence="5">
    <location>
        <begin position="1"/>
        <end position="28"/>
    </location>
</feature>
<feature type="domain" description="O-methyltransferase dimerisation" evidence="7">
    <location>
        <begin position="14"/>
        <end position="89"/>
    </location>
</feature>
<feature type="domain" description="O-methyltransferase C-terminal" evidence="6">
    <location>
        <begin position="113"/>
        <end position="320"/>
    </location>
</feature>
<feature type="active site" description="Proton acceptor" evidence="4">
    <location>
        <position position="249"/>
    </location>
</feature>
<dbReference type="GO" id="GO:0032259">
    <property type="term" value="P:methylation"/>
    <property type="evidence" value="ECO:0007669"/>
    <property type="project" value="UniProtKB-KW"/>
</dbReference>
<dbReference type="Pfam" id="PF00891">
    <property type="entry name" value="Methyltransf_2"/>
    <property type="match status" value="1"/>
</dbReference>
<evidence type="ECO:0000259" key="7">
    <source>
        <dbReference type="Pfam" id="PF08100"/>
    </source>
</evidence>
<dbReference type="Pfam" id="PF08100">
    <property type="entry name" value="Dimerisation"/>
    <property type="match status" value="1"/>
</dbReference>
<dbReference type="PANTHER" id="PTHR43712">
    <property type="entry name" value="PUTATIVE (AFU_ORTHOLOGUE AFUA_4G14580)-RELATED"/>
    <property type="match status" value="1"/>
</dbReference>
<accession>D1H0I4</accession>
<protein>
    <submittedName>
        <fullName evidence="8">Putative O-methyltransferase</fullName>
    </submittedName>
</protein>
<feature type="chain" id="PRO_5038681685" evidence="5">
    <location>
        <begin position="29"/>
        <end position="339"/>
    </location>
</feature>
<evidence type="ECO:0000256" key="2">
    <source>
        <dbReference type="ARBA" id="ARBA00022679"/>
    </source>
</evidence>
<dbReference type="Gene3D" id="1.10.10.10">
    <property type="entry name" value="Winged helix-like DNA-binding domain superfamily/Winged helix DNA-binding domain"/>
    <property type="match status" value="1"/>
</dbReference>
<evidence type="ECO:0000256" key="1">
    <source>
        <dbReference type="ARBA" id="ARBA00022603"/>
    </source>
</evidence>
<dbReference type="InterPro" id="IPR001077">
    <property type="entry name" value="COMT_C"/>
</dbReference>
<dbReference type="InterPro" id="IPR036390">
    <property type="entry name" value="WH_DNA-bd_sf"/>
</dbReference>
<dbReference type="InterPro" id="IPR029063">
    <property type="entry name" value="SAM-dependent_MTases_sf"/>
</dbReference>
<dbReference type="InterPro" id="IPR036388">
    <property type="entry name" value="WH-like_DNA-bd_sf"/>
</dbReference>
<name>D1H0I4_9ACTN</name>
<dbReference type="SUPFAM" id="SSF46785">
    <property type="entry name" value="Winged helix' DNA-binding domain"/>
    <property type="match status" value="1"/>
</dbReference>
<evidence type="ECO:0000256" key="5">
    <source>
        <dbReference type="SAM" id="SignalP"/>
    </source>
</evidence>
<dbReference type="InterPro" id="IPR012967">
    <property type="entry name" value="COMT_dimerisation"/>
</dbReference>
<keyword evidence="1 8" id="KW-0489">Methyltransferase</keyword>
<keyword evidence="5" id="KW-0732">Signal</keyword>
<dbReference type="GO" id="GO:0046983">
    <property type="term" value="F:protein dimerization activity"/>
    <property type="evidence" value="ECO:0007669"/>
    <property type="project" value="InterPro"/>
</dbReference>
<gene>
    <name evidence="8" type="primary">ravMT</name>
</gene>
<dbReference type="SUPFAM" id="SSF53335">
    <property type="entry name" value="S-adenosyl-L-methionine-dependent methyltransferases"/>
    <property type="match status" value="1"/>
</dbReference>
<evidence type="ECO:0000256" key="4">
    <source>
        <dbReference type="PIRSR" id="PIRSR005739-1"/>
    </source>
</evidence>
<dbReference type="EMBL" id="FN565485">
    <property type="protein sequence ID" value="CBH32793.1"/>
    <property type="molecule type" value="Genomic_DNA"/>
</dbReference>
<dbReference type="Gene3D" id="3.40.50.150">
    <property type="entry name" value="Vaccinia Virus protein VP39"/>
    <property type="match status" value="1"/>
</dbReference>
<reference evidence="8" key="1">
    <citation type="journal article" date="2010" name="ChemBioChem">
        <title>Cloning and characterization of the ravidomycin and chrysomycin biosynthetic gene clusters.</title>
        <authorList>
            <person name="Kharel M.K."/>
            <person name="Nybo S.E."/>
            <person name="Shepherd M.D."/>
            <person name="Rohr J."/>
        </authorList>
    </citation>
    <scope>NUCLEOTIDE SEQUENCE</scope>
    <source>
        <strain evidence="8">C23201NS3</strain>
    </source>
</reference>
<evidence type="ECO:0000259" key="6">
    <source>
        <dbReference type="Pfam" id="PF00891"/>
    </source>
</evidence>
<dbReference type="GO" id="GO:0008171">
    <property type="term" value="F:O-methyltransferase activity"/>
    <property type="evidence" value="ECO:0007669"/>
    <property type="project" value="InterPro"/>
</dbReference>
<evidence type="ECO:0000313" key="8">
    <source>
        <dbReference type="EMBL" id="CBH32793.1"/>
    </source>
</evidence>
<proteinExistence type="predicted"/>
<dbReference type="AlphaFoldDB" id="D1H0I4"/>
<organism evidence="8">
    <name type="scientific">Streptomyces ravidus</name>
    <dbReference type="NCBI Taxonomy" id="691266"/>
    <lineage>
        <taxon>Bacteria</taxon>
        <taxon>Bacillati</taxon>
        <taxon>Actinomycetota</taxon>
        <taxon>Actinomycetes</taxon>
        <taxon>Kitasatosporales</taxon>
        <taxon>Streptomycetaceae</taxon>
        <taxon>Streptomyces</taxon>
    </lineage>
</organism>